<organism evidence="1 2">
    <name type="scientific">Ancylostoma duodenale</name>
    <dbReference type="NCBI Taxonomy" id="51022"/>
    <lineage>
        <taxon>Eukaryota</taxon>
        <taxon>Metazoa</taxon>
        <taxon>Ecdysozoa</taxon>
        <taxon>Nematoda</taxon>
        <taxon>Chromadorea</taxon>
        <taxon>Rhabditida</taxon>
        <taxon>Rhabditina</taxon>
        <taxon>Rhabditomorpha</taxon>
        <taxon>Strongyloidea</taxon>
        <taxon>Ancylostomatidae</taxon>
        <taxon>Ancylostomatinae</taxon>
        <taxon>Ancylostoma</taxon>
    </lineage>
</organism>
<dbReference type="AlphaFoldDB" id="A0A0C2GQX4"/>
<dbReference type="OrthoDB" id="5862225at2759"/>
<protein>
    <submittedName>
        <fullName evidence="1">Uncharacterized protein</fullName>
    </submittedName>
</protein>
<gene>
    <name evidence="1" type="ORF">ANCDUO_08225</name>
</gene>
<proteinExistence type="predicted"/>
<dbReference type="EMBL" id="KN730075">
    <property type="protein sequence ID" value="KIH61504.1"/>
    <property type="molecule type" value="Genomic_DNA"/>
</dbReference>
<evidence type="ECO:0000313" key="2">
    <source>
        <dbReference type="Proteomes" id="UP000054047"/>
    </source>
</evidence>
<reference evidence="1 2" key="1">
    <citation type="submission" date="2013-12" db="EMBL/GenBank/DDBJ databases">
        <title>Draft genome of the parsitic nematode Ancylostoma duodenale.</title>
        <authorList>
            <person name="Mitreva M."/>
        </authorList>
    </citation>
    <scope>NUCLEOTIDE SEQUENCE [LARGE SCALE GENOMIC DNA]</scope>
    <source>
        <strain evidence="1 2">Zhejiang</strain>
    </source>
</reference>
<dbReference type="Proteomes" id="UP000054047">
    <property type="component" value="Unassembled WGS sequence"/>
</dbReference>
<evidence type="ECO:0000313" key="1">
    <source>
        <dbReference type="EMBL" id="KIH61504.1"/>
    </source>
</evidence>
<sequence length="99" mass="11448">MRVAPGENEYAYWLFAIGEERNFEEDGIHMELLPQCICLPTKPHLIEWMYPNEMVTDPEQMGRMALLSVRICDAIELNGIVLVRVPTQVVELIVIFLMI</sequence>
<name>A0A0C2GQX4_9BILA</name>
<accession>A0A0C2GQX4</accession>
<keyword evidence="2" id="KW-1185">Reference proteome</keyword>